<accession>A0ACC6KX03</accession>
<proteinExistence type="predicted"/>
<dbReference type="EMBL" id="JAVDTF010000002">
    <property type="protein sequence ID" value="MDR6783895.1"/>
    <property type="molecule type" value="Genomic_DNA"/>
</dbReference>
<gene>
    <name evidence="1" type="ORF">J2X78_002460</name>
</gene>
<sequence>MLILVDFKCIRYSNKRKAMKIRISLKIFYQTIYFSDYNCCKIFVNSLKGVRILWLLKAHYQIGTGCLAKAGRGGVFEFIVTGHHTLNSSETNHYLRQRL</sequence>
<protein>
    <submittedName>
        <fullName evidence="1">Uncharacterized protein</fullName>
    </submittedName>
</protein>
<comment type="caution">
    <text evidence="1">The sequence shown here is derived from an EMBL/GenBank/DDBJ whole genome shotgun (WGS) entry which is preliminary data.</text>
</comment>
<evidence type="ECO:0000313" key="1">
    <source>
        <dbReference type="EMBL" id="MDR6783895.1"/>
    </source>
</evidence>
<evidence type="ECO:0000313" key="2">
    <source>
        <dbReference type="Proteomes" id="UP001246858"/>
    </source>
</evidence>
<name>A0ACC6KX03_9SPHI</name>
<dbReference type="Proteomes" id="UP001246858">
    <property type="component" value="Unassembled WGS sequence"/>
</dbReference>
<organism evidence="1 2">
    <name type="scientific">Pedobacter africanus</name>
    <dbReference type="NCBI Taxonomy" id="151894"/>
    <lineage>
        <taxon>Bacteria</taxon>
        <taxon>Pseudomonadati</taxon>
        <taxon>Bacteroidota</taxon>
        <taxon>Sphingobacteriia</taxon>
        <taxon>Sphingobacteriales</taxon>
        <taxon>Sphingobacteriaceae</taxon>
        <taxon>Pedobacter</taxon>
    </lineage>
</organism>
<keyword evidence="2" id="KW-1185">Reference proteome</keyword>
<reference evidence="1" key="1">
    <citation type="submission" date="2023-07" db="EMBL/GenBank/DDBJ databases">
        <title>Sorghum-associated microbial communities from plants grown in Nebraska, USA.</title>
        <authorList>
            <person name="Schachtman D."/>
        </authorList>
    </citation>
    <scope>NUCLEOTIDE SEQUENCE</scope>
    <source>
        <strain evidence="1">2697</strain>
    </source>
</reference>